<keyword evidence="3" id="KW-0808">Transferase</keyword>
<dbReference type="GO" id="GO:0000105">
    <property type="term" value="P:L-histidine biosynthetic process"/>
    <property type="evidence" value="ECO:0007669"/>
    <property type="project" value="InterPro"/>
</dbReference>
<dbReference type="SUPFAM" id="SSF53383">
    <property type="entry name" value="PLP-dependent transferases"/>
    <property type="match status" value="1"/>
</dbReference>
<dbReference type="GO" id="GO:0030170">
    <property type="term" value="F:pyridoxal phosphate binding"/>
    <property type="evidence" value="ECO:0007669"/>
    <property type="project" value="InterPro"/>
</dbReference>
<gene>
    <name evidence="6" type="ORF">METZ01_LOCUS280368</name>
</gene>
<name>A0A382KRT3_9ZZZZ</name>
<reference evidence="6" key="1">
    <citation type="submission" date="2018-05" db="EMBL/GenBank/DDBJ databases">
        <authorList>
            <person name="Lanie J.A."/>
            <person name="Ng W.-L."/>
            <person name="Kazmierczak K.M."/>
            <person name="Andrzejewski T.M."/>
            <person name="Davidsen T.M."/>
            <person name="Wayne K.J."/>
            <person name="Tettelin H."/>
            <person name="Glass J.I."/>
            <person name="Rusch D."/>
            <person name="Podicherti R."/>
            <person name="Tsui H.-C.T."/>
            <person name="Winkler M.E."/>
        </authorList>
    </citation>
    <scope>NUCLEOTIDE SEQUENCE</scope>
</reference>
<dbReference type="Gene3D" id="3.40.640.10">
    <property type="entry name" value="Type I PLP-dependent aspartate aminotransferase-like (Major domain)"/>
    <property type="match status" value="1"/>
</dbReference>
<dbReference type="InterPro" id="IPR015421">
    <property type="entry name" value="PyrdxlP-dep_Trfase_major"/>
</dbReference>
<dbReference type="PROSITE" id="PS00599">
    <property type="entry name" value="AA_TRANSFER_CLASS_2"/>
    <property type="match status" value="1"/>
</dbReference>
<dbReference type="EMBL" id="UINC01082601">
    <property type="protein sequence ID" value="SVC27514.1"/>
    <property type="molecule type" value="Genomic_DNA"/>
</dbReference>
<dbReference type="AlphaFoldDB" id="A0A382KRT3"/>
<evidence type="ECO:0000256" key="1">
    <source>
        <dbReference type="ARBA" id="ARBA00001933"/>
    </source>
</evidence>
<dbReference type="InterPro" id="IPR004839">
    <property type="entry name" value="Aminotransferase_I/II_large"/>
</dbReference>
<dbReference type="PANTHER" id="PTHR43643:SF3">
    <property type="entry name" value="HISTIDINOL-PHOSPHATE AMINOTRANSFERASE"/>
    <property type="match status" value="1"/>
</dbReference>
<dbReference type="InterPro" id="IPR005861">
    <property type="entry name" value="HisP_aminotrans"/>
</dbReference>
<dbReference type="InterPro" id="IPR001917">
    <property type="entry name" value="Aminotrans_II_pyridoxalP_BS"/>
</dbReference>
<dbReference type="CDD" id="cd00609">
    <property type="entry name" value="AAT_like"/>
    <property type="match status" value="1"/>
</dbReference>
<evidence type="ECO:0000259" key="5">
    <source>
        <dbReference type="Pfam" id="PF00155"/>
    </source>
</evidence>
<dbReference type="Gene3D" id="3.90.1150.10">
    <property type="entry name" value="Aspartate Aminotransferase, domain 1"/>
    <property type="match status" value="1"/>
</dbReference>
<dbReference type="PANTHER" id="PTHR43643">
    <property type="entry name" value="HISTIDINOL-PHOSPHATE AMINOTRANSFERASE 2"/>
    <property type="match status" value="1"/>
</dbReference>
<comment type="cofactor">
    <cofactor evidence="1">
        <name>pyridoxal 5'-phosphate</name>
        <dbReference type="ChEBI" id="CHEBI:597326"/>
    </cofactor>
</comment>
<keyword evidence="2" id="KW-0032">Aminotransferase</keyword>
<dbReference type="Pfam" id="PF00155">
    <property type="entry name" value="Aminotran_1_2"/>
    <property type="match status" value="1"/>
</dbReference>
<dbReference type="InterPro" id="IPR050106">
    <property type="entry name" value="HistidinolP_aminotransfase"/>
</dbReference>
<proteinExistence type="predicted"/>
<protein>
    <recommendedName>
        <fullName evidence="5">Aminotransferase class I/classII large domain-containing protein</fullName>
    </recommendedName>
</protein>
<accession>A0A382KRT3</accession>
<evidence type="ECO:0000313" key="6">
    <source>
        <dbReference type="EMBL" id="SVC27514.1"/>
    </source>
</evidence>
<evidence type="ECO:0000256" key="4">
    <source>
        <dbReference type="ARBA" id="ARBA00022898"/>
    </source>
</evidence>
<feature type="domain" description="Aminotransferase class I/classII large" evidence="5">
    <location>
        <begin position="5"/>
        <end position="303"/>
    </location>
</feature>
<dbReference type="GO" id="GO:0004400">
    <property type="term" value="F:histidinol-phosphate transaminase activity"/>
    <property type="evidence" value="ECO:0007669"/>
    <property type="project" value="InterPro"/>
</dbReference>
<sequence>ALFDYNRYPDSAAFDLRNMLAIRFNVKVENVILGAGSEGIMSTIMRTFLREKDEIIAAKNSFIGFRVLANASGFKTNWISMNNYHYNLASMAKAINDQTKIIYLANPDNPTGTYFNVQKFDAFMSQVPARVLVLLDEAYFEYAKDVLDYPDSMHYRYDNVITLRTFSKAYGLAGFRIGYGFAHEDIINNLMKVKLPFEPSTPAQIAAIAALNDQNYLQSSLKLNKEGIAGMKKLFDEYKLDYIPTVANFLTLVFKNEKSAKLFCKSMLQRGVILRYLSGFGLPECVRVTTGTQEENTIFFDHISRISKKKT</sequence>
<dbReference type="InterPro" id="IPR015422">
    <property type="entry name" value="PyrdxlP-dep_Trfase_small"/>
</dbReference>
<evidence type="ECO:0000256" key="2">
    <source>
        <dbReference type="ARBA" id="ARBA00022576"/>
    </source>
</evidence>
<keyword evidence="4" id="KW-0663">Pyridoxal phosphate</keyword>
<evidence type="ECO:0000256" key="3">
    <source>
        <dbReference type="ARBA" id="ARBA00022679"/>
    </source>
</evidence>
<dbReference type="InterPro" id="IPR015424">
    <property type="entry name" value="PyrdxlP-dep_Trfase"/>
</dbReference>
<feature type="non-terminal residue" evidence="6">
    <location>
        <position position="1"/>
    </location>
</feature>
<organism evidence="6">
    <name type="scientific">marine metagenome</name>
    <dbReference type="NCBI Taxonomy" id="408172"/>
    <lineage>
        <taxon>unclassified sequences</taxon>
        <taxon>metagenomes</taxon>
        <taxon>ecological metagenomes</taxon>
    </lineage>
</organism>
<dbReference type="NCBIfam" id="TIGR01141">
    <property type="entry name" value="hisC"/>
    <property type="match status" value="1"/>
</dbReference>